<keyword evidence="2" id="KW-1185">Reference proteome</keyword>
<accession>A0ABR9N5E7</accession>
<dbReference type="EMBL" id="JADAQT010000108">
    <property type="protein sequence ID" value="MBE1878349.1"/>
    <property type="molecule type" value="Genomic_DNA"/>
</dbReference>
<evidence type="ECO:0000313" key="2">
    <source>
        <dbReference type="Proteomes" id="UP000625527"/>
    </source>
</evidence>
<protein>
    <recommendedName>
        <fullName evidence="3">Arsenate reductase</fullName>
    </recommendedName>
</protein>
<reference evidence="1 2" key="1">
    <citation type="submission" date="2020-10" db="EMBL/GenBank/DDBJ databases">
        <title>Myceligenerans pegani sp. nov., an endophytic actinomycete isolated from Peganum harmala L. in Xinjiang, China.</title>
        <authorList>
            <person name="Xin L."/>
        </authorList>
    </citation>
    <scope>NUCLEOTIDE SEQUENCE [LARGE SCALE GENOMIC DNA]</scope>
    <source>
        <strain evidence="1 2">TRM65318</strain>
    </source>
</reference>
<comment type="caution">
    <text evidence="1">The sequence shown here is derived from an EMBL/GenBank/DDBJ whole genome shotgun (WGS) entry which is preliminary data.</text>
</comment>
<evidence type="ECO:0000313" key="1">
    <source>
        <dbReference type="EMBL" id="MBE1878349.1"/>
    </source>
</evidence>
<name>A0ABR9N5E7_9MICO</name>
<proteinExistence type="predicted"/>
<dbReference type="Proteomes" id="UP000625527">
    <property type="component" value="Unassembled WGS sequence"/>
</dbReference>
<gene>
    <name evidence="1" type="ORF">IHE71_21880</name>
</gene>
<sequence length="112" mass="11708">MADDGWVPGACTLPTVERPLRRAEFDDLFALDVLAVIRESATRTRIDLRPDPETAARAATLAVREAGCCSFLTFDLAIGDGAVTLGVATGPAHREVLAALTARAESQVGAGT</sequence>
<organism evidence="1 2">
    <name type="scientific">Myceligenerans pegani</name>
    <dbReference type="NCBI Taxonomy" id="2776917"/>
    <lineage>
        <taxon>Bacteria</taxon>
        <taxon>Bacillati</taxon>
        <taxon>Actinomycetota</taxon>
        <taxon>Actinomycetes</taxon>
        <taxon>Micrococcales</taxon>
        <taxon>Promicromonosporaceae</taxon>
        <taxon>Myceligenerans</taxon>
    </lineage>
</organism>
<evidence type="ECO:0008006" key="3">
    <source>
        <dbReference type="Google" id="ProtNLM"/>
    </source>
</evidence>